<reference evidence="6" key="1">
    <citation type="journal article" date="2019" name="Int. J. Syst. Evol. Microbiol.">
        <title>The Global Catalogue of Microorganisms (GCM) 10K type strain sequencing project: providing services to taxonomists for standard genome sequencing and annotation.</title>
        <authorList>
            <consortium name="The Broad Institute Genomics Platform"/>
            <consortium name="The Broad Institute Genome Sequencing Center for Infectious Disease"/>
            <person name="Wu L."/>
            <person name="Ma J."/>
        </authorList>
    </citation>
    <scope>NUCLEOTIDE SEQUENCE [LARGE SCALE GENOMIC DNA]</scope>
    <source>
        <strain evidence="6">JCM 18542</strain>
    </source>
</reference>
<dbReference type="Pfam" id="PF00933">
    <property type="entry name" value="Glyco_hydro_3"/>
    <property type="match status" value="1"/>
</dbReference>
<feature type="domain" description="Glycoside hydrolase family 3 N-terminal" evidence="4">
    <location>
        <begin position="12"/>
        <end position="236"/>
    </location>
</feature>
<dbReference type="InterPro" id="IPR001764">
    <property type="entry name" value="Glyco_hydro_3_N"/>
</dbReference>
<evidence type="ECO:0000256" key="3">
    <source>
        <dbReference type="ARBA" id="ARBA00023295"/>
    </source>
</evidence>
<dbReference type="PANTHER" id="PTHR30480:SF14">
    <property type="entry name" value="HYDROLASE, PUTATIVE (AFU_ORTHOLOGUE AFUA_4G13770)-RELATED"/>
    <property type="match status" value="1"/>
</dbReference>
<dbReference type="InterPro" id="IPR036962">
    <property type="entry name" value="Glyco_hydro_3_N_sf"/>
</dbReference>
<dbReference type="Gene3D" id="3.20.20.300">
    <property type="entry name" value="Glycoside hydrolase, family 3, N-terminal domain"/>
    <property type="match status" value="1"/>
</dbReference>
<protein>
    <recommendedName>
        <fullName evidence="4">Glycoside hydrolase family 3 N-terminal domain-containing protein</fullName>
    </recommendedName>
</protein>
<keyword evidence="3" id="KW-0326">Glycosidase</keyword>
<name>A0ABP9C765_9ACTN</name>
<gene>
    <name evidence="5" type="ORF">GCM10023353_04400</name>
</gene>
<sequence length="241" mass="23671">MGAAADPSAAGARTGHEAASALRSAGMNGNLAPVLGVHRAPGDFLDAFGRSYSSDPAVVAAAAGAFIGAQQADGVAATAKHFPGLGAAPAGANTDEEPVTIPLDSGTLRNVDEAPYRAAIAAGVDMIMPSWAVYPALDSGVPAGLSSAILRGDLRGNLGYQGVIISDAIEAGALAAFGDAGDRSVAALAAGQDLALCSARDAGQGAQATGDLAAAITGGRLNLGDVLASTERVLELRLSLR</sequence>
<dbReference type="InterPro" id="IPR050226">
    <property type="entry name" value="NagZ_Beta-hexosaminidase"/>
</dbReference>
<comment type="similarity">
    <text evidence="1">Belongs to the glycosyl hydrolase 3 family.</text>
</comment>
<keyword evidence="6" id="KW-1185">Reference proteome</keyword>
<comment type="caution">
    <text evidence="5">The sequence shown here is derived from an EMBL/GenBank/DDBJ whole genome shotgun (WGS) entry which is preliminary data.</text>
</comment>
<dbReference type="PANTHER" id="PTHR30480">
    <property type="entry name" value="BETA-HEXOSAMINIDASE-RELATED"/>
    <property type="match status" value="1"/>
</dbReference>
<dbReference type="EMBL" id="BAABKQ010000001">
    <property type="protein sequence ID" value="GAA4804859.1"/>
    <property type="molecule type" value="Genomic_DNA"/>
</dbReference>
<dbReference type="Proteomes" id="UP001500839">
    <property type="component" value="Unassembled WGS sequence"/>
</dbReference>
<organism evidence="5 6">
    <name type="scientific">Tomitella cavernea</name>
    <dbReference type="NCBI Taxonomy" id="1387982"/>
    <lineage>
        <taxon>Bacteria</taxon>
        <taxon>Bacillati</taxon>
        <taxon>Actinomycetota</taxon>
        <taxon>Actinomycetes</taxon>
        <taxon>Mycobacteriales</taxon>
        <taxon>Tomitella</taxon>
    </lineage>
</organism>
<evidence type="ECO:0000256" key="1">
    <source>
        <dbReference type="ARBA" id="ARBA00005336"/>
    </source>
</evidence>
<evidence type="ECO:0000259" key="4">
    <source>
        <dbReference type="Pfam" id="PF00933"/>
    </source>
</evidence>
<evidence type="ECO:0000313" key="5">
    <source>
        <dbReference type="EMBL" id="GAA4804859.1"/>
    </source>
</evidence>
<keyword evidence="2" id="KW-0378">Hydrolase</keyword>
<proteinExistence type="inferred from homology"/>
<evidence type="ECO:0000313" key="6">
    <source>
        <dbReference type="Proteomes" id="UP001500839"/>
    </source>
</evidence>
<dbReference type="InterPro" id="IPR017853">
    <property type="entry name" value="GH"/>
</dbReference>
<evidence type="ECO:0000256" key="2">
    <source>
        <dbReference type="ARBA" id="ARBA00022801"/>
    </source>
</evidence>
<dbReference type="SUPFAM" id="SSF51445">
    <property type="entry name" value="(Trans)glycosidases"/>
    <property type="match status" value="1"/>
</dbReference>
<accession>A0ABP9C765</accession>